<evidence type="ECO:0000256" key="20">
    <source>
        <dbReference type="SAM" id="MobiDB-lite"/>
    </source>
</evidence>
<keyword evidence="14 19" id="KW-0560">Oxidoreductase</keyword>
<feature type="region of interest" description="Disordered" evidence="20">
    <location>
        <begin position="379"/>
        <end position="405"/>
    </location>
</feature>
<dbReference type="NCBIfam" id="TIGR00069">
    <property type="entry name" value="hisD"/>
    <property type="match status" value="1"/>
</dbReference>
<accession>A0A0L6VEP2</accession>
<comment type="pathway">
    <text evidence="6">Amino-acid biosynthesis; L-histidine biosynthesis; L-histidine from 5-phospho-alpha-D-ribose 1-diphosphate: step 2/9.</text>
</comment>
<name>A0A0L6VEP2_9BASI</name>
<dbReference type="EC" id="3.6.1.31" evidence="19"/>
<keyword evidence="16 19" id="KW-0368">Histidine biosynthesis</keyword>
<keyword evidence="9" id="KW-0479">Metal-binding</keyword>
<evidence type="ECO:0000256" key="15">
    <source>
        <dbReference type="ARBA" id="ARBA00023027"/>
    </source>
</evidence>
<dbReference type="PANTHER" id="PTHR21256:SF2">
    <property type="entry name" value="HISTIDINE BIOSYNTHESIS TRIFUNCTIONAL PROTEIN"/>
    <property type="match status" value="1"/>
</dbReference>
<dbReference type="GO" id="GO:0000105">
    <property type="term" value="P:L-histidine biosynthetic process"/>
    <property type="evidence" value="ECO:0007669"/>
    <property type="project" value="UniProtKB-UniRule"/>
</dbReference>
<comment type="catalytic activity">
    <reaction evidence="18 19">
        <text>L-histidinol + 2 NAD(+) + H2O = L-histidine + 2 NADH + 3 H(+)</text>
        <dbReference type="Rhea" id="RHEA:20641"/>
        <dbReference type="ChEBI" id="CHEBI:15377"/>
        <dbReference type="ChEBI" id="CHEBI:15378"/>
        <dbReference type="ChEBI" id="CHEBI:57540"/>
        <dbReference type="ChEBI" id="CHEBI:57595"/>
        <dbReference type="ChEBI" id="CHEBI:57699"/>
        <dbReference type="ChEBI" id="CHEBI:57945"/>
        <dbReference type="EC" id="1.1.1.23"/>
    </reaction>
</comment>
<keyword evidence="17" id="KW-0511">Multifunctional enzyme</keyword>
<dbReference type="FunFam" id="1.20.5.1300:FF:000001">
    <property type="entry name" value="Histidine biosynthesis trifunctional protein"/>
    <property type="match status" value="1"/>
</dbReference>
<dbReference type="InterPro" id="IPR002496">
    <property type="entry name" value="PRib_AMP_CycHydrolase_dom"/>
</dbReference>
<dbReference type="Pfam" id="PF00815">
    <property type="entry name" value="Histidinol_dh"/>
    <property type="match status" value="1"/>
</dbReference>
<keyword evidence="10 19" id="KW-0547">Nucleotide-binding</keyword>
<reference evidence="22 23" key="1">
    <citation type="submission" date="2015-08" db="EMBL/GenBank/DDBJ databases">
        <title>Next Generation Sequencing and Analysis of the Genome of Puccinia sorghi L Schw, the Causal Agent of Maize Common Rust.</title>
        <authorList>
            <person name="Rochi L."/>
            <person name="Burguener G."/>
            <person name="Darino M."/>
            <person name="Turjanski A."/>
            <person name="Kreff E."/>
            <person name="Dieguez M.J."/>
            <person name="Sacco F."/>
        </authorList>
    </citation>
    <scope>NUCLEOTIDE SEQUENCE [LARGE SCALE GENOMIC DNA]</scope>
    <source>
        <strain evidence="22 23">RO10H11247</strain>
    </source>
</reference>
<dbReference type="NCBIfam" id="TIGR03188">
    <property type="entry name" value="histidine_hisI"/>
    <property type="match status" value="1"/>
</dbReference>
<dbReference type="Gene3D" id="3.40.50.1980">
    <property type="entry name" value="Nitrogenase molybdenum iron protein domain"/>
    <property type="match status" value="2"/>
</dbReference>
<dbReference type="EC" id="3.5.4.19" evidence="19"/>
<dbReference type="EC" id="1.1.1.23" evidence="19"/>
<dbReference type="InterPro" id="IPR021130">
    <property type="entry name" value="PRib-ATP_PPHydrolase-like"/>
</dbReference>
<evidence type="ECO:0000256" key="13">
    <source>
        <dbReference type="ARBA" id="ARBA00022840"/>
    </source>
</evidence>
<dbReference type="GO" id="GO:0005829">
    <property type="term" value="C:cytosol"/>
    <property type="evidence" value="ECO:0007669"/>
    <property type="project" value="TreeGrafter"/>
</dbReference>
<dbReference type="InterPro" id="IPR016161">
    <property type="entry name" value="Ald_DH/histidinol_DH"/>
</dbReference>
<dbReference type="FunFam" id="1.10.287.1080:FF:000002">
    <property type="entry name" value="Histidine biosynthesis bifunctional protein HisIE"/>
    <property type="match status" value="1"/>
</dbReference>
<gene>
    <name evidence="22" type="ORF">VP01_1902g1</name>
</gene>
<dbReference type="GO" id="GO:0046872">
    <property type="term" value="F:metal ion binding"/>
    <property type="evidence" value="ECO:0007669"/>
    <property type="project" value="UniProtKB-KW"/>
</dbReference>
<keyword evidence="13 19" id="KW-0067">ATP-binding</keyword>
<dbReference type="Pfam" id="PF01502">
    <property type="entry name" value="PRA-CH"/>
    <property type="match status" value="1"/>
</dbReference>
<evidence type="ECO:0000256" key="19">
    <source>
        <dbReference type="PIRNR" id="PIRNR001257"/>
    </source>
</evidence>
<dbReference type="Proteomes" id="UP000037035">
    <property type="component" value="Unassembled WGS sequence"/>
</dbReference>
<evidence type="ECO:0000256" key="18">
    <source>
        <dbReference type="ARBA" id="ARBA00049489"/>
    </source>
</evidence>
<evidence type="ECO:0000256" key="3">
    <source>
        <dbReference type="ARBA" id="ARBA00001947"/>
    </source>
</evidence>
<evidence type="ECO:0000256" key="17">
    <source>
        <dbReference type="ARBA" id="ARBA00023268"/>
    </source>
</evidence>
<dbReference type="OrthoDB" id="1703565at2759"/>
<dbReference type="VEuPathDB" id="FungiDB:VP01_1902g1"/>
<dbReference type="InterPro" id="IPR012131">
    <property type="entry name" value="Hstdl_DH"/>
</dbReference>
<dbReference type="FunFam" id="3.40.50.1980:FF:000001">
    <property type="entry name" value="Histidinol dehydrogenase"/>
    <property type="match status" value="1"/>
</dbReference>
<comment type="catalytic activity">
    <reaction evidence="2 19">
        <text>1-(5-phospho-beta-D-ribosyl)-ATP + H2O = 1-(5-phospho-beta-D-ribosyl)-5'-AMP + diphosphate + H(+)</text>
        <dbReference type="Rhea" id="RHEA:22828"/>
        <dbReference type="ChEBI" id="CHEBI:15377"/>
        <dbReference type="ChEBI" id="CHEBI:15378"/>
        <dbReference type="ChEBI" id="CHEBI:33019"/>
        <dbReference type="ChEBI" id="CHEBI:59457"/>
        <dbReference type="ChEBI" id="CHEBI:73183"/>
        <dbReference type="EC" id="3.6.1.31"/>
    </reaction>
</comment>
<dbReference type="STRING" id="27349.A0A0L6VEP2"/>
<evidence type="ECO:0000256" key="12">
    <source>
        <dbReference type="ARBA" id="ARBA00022833"/>
    </source>
</evidence>
<evidence type="ECO:0000256" key="7">
    <source>
        <dbReference type="ARBA" id="ARBA00008260"/>
    </source>
</evidence>
<keyword evidence="11 19" id="KW-0378">Hydrolase</keyword>
<keyword evidence="23" id="KW-1185">Reference proteome</keyword>
<feature type="compositionally biased region" description="Basic and acidic residues" evidence="20">
    <location>
        <begin position="379"/>
        <end position="390"/>
    </location>
</feature>
<evidence type="ECO:0000256" key="6">
    <source>
        <dbReference type="ARBA" id="ARBA00005204"/>
    </source>
</evidence>
<comment type="pathway">
    <text evidence="4">Amino-acid biosynthesis; L-histidine biosynthesis; L-histidine from 5-phospho-alpha-D-ribose 1-diphosphate: step 9/9.</text>
</comment>
<dbReference type="Gene3D" id="3.10.20.810">
    <property type="entry name" value="Phosphoribosyl-AMP cyclohydrolase"/>
    <property type="match status" value="1"/>
</dbReference>
<dbReference type="EMBL" id="LAVV01006729">
    <property type="protein sequence ID" value="KNZ58575.1"/>
    <property type="molecule type" value="Genomic_DNA"/>
</dbReference>
<evidence type="ECO:0000256" key="2">
    <source>
        <dbReference type="ARBA" id="ARBA00001460"/>
    </source>
</evidence>
<dbReference type="PROSITE" id="PS00611">
    <property type="entry name" value="HISOL_DEHYDROGENASE"/>
    <property type="match status" value="1"/>
</dbReference>
<comment type="catalytic activity">
    <reaction evidence="1 19">
        <text>1-(5-phospho-beta-D-ribosyl)-5'-AMP + H2O = 1-(5-phospho-beta-D-ribosyl)-5-[(5-phospho-beta-D-ribosylamino)methylideneamino]imidazole-4-carboxamide</text>
        <dbReference type="Rhea" id="RHEA:20049"/>
        <dbReference type="ChEBI" id="CHEBI:15377"/>
        <dbReference type="ChEBI" id="CHEBI:58435"/>
        <dbReference type="ChEBI" id="CHEBI:59457"/>
        <dbReference type="EC" id="3.5.4.19"/>
    </reaction>
</comment>
<dbReference type="PRINTS" id="PR00083">
    <property type="entry name" value="HOLDHDRGNASE"/>
</dbReference>
<sequence>MSFAHLPFLPFIDSITTIPEKETINILTIFTPFLIAASIADQITPLLPANSHYYIYDDLNNNATQIINLLDLGAYKVISPLSQELINQGVPTQRIIHRLSSSTDNNLDDFAPESVLLEIQPNSDNSQHAINSLQKFNKFKDIFLLDATKDFTKGISDKNLVHIIPSAQLIKLSSDQLIDLFLSSLKSDRPDGLFSTSVVANSPSSTLLGQVYSSFESIKLTIKTHKATYFSRSRNQLWIKGETSGATQECVRIRVDCDRDSLEFQVIQKPSTGFCHTEEISCFGPIGGLKQLESTLLQRQHSSPAGSYTNRLFTDEKLLKAKIMEEAEELCQAETPSDVTGEMADLLYFALCRCISKGVSLADIEYKLNQRSLKVTRRKGDAKPKWEDKMNPPIVNPAAPSDHQANGDELRCQMIELAQIPTEEHGSLLKRPITDSKTMSALVTPIIEMVKTRGDEGLLEAVKKFDRCVFEDSSELTLCAPFSRESMEISPEIKEAIDVAYDNIYKFHNQQLDKERSPMVVETMKGVVCSRFARPIDRVGLYVPGGTAILPSTALMLAIPAQVAGCEHISIATPARADGTISAEIMYIAGKCGVKQIVKAGGAHAIAALAYGTNRVSKVDKIFGPGNQFVTLAKMLVSSDVHAATAIDMPAGPSEVLVIADQSCNPVFVAADLLSQAEHGVDSQVILLAVNLSDQQISEIEAQINLQARQLSRLHIIRQSIPKSFIVKIKTLEQAFHLSNQYAPEHLILHVHNAAQFSHLIKNAGSVFVGPFSPESCGDYASGTNHSLPTVGFAKQYSGVSTMSFMKHITSQQLTKEGLDLLGPTVVRLATLEGLDGHANAVNVRLTAAAASVSSMP</sequence>
<keyword evidence="15 19" id="KW-0520">NAD</keyword>
<keyword evidence="12" id="KW-0862">Zinc</keyword>
<evidence type="ECO:0000256" key="11">
    <source>
        <dbReference type="ARBA" id="ARBA00022801"/>
    </source>
</evidence>
<dbReference type="CDD" id="cd11546">
    <property type="entry name" value="NTP-PPase_His4"/>
    <property type="match status" value="1"/>
</dbReference>
<evidence type="ECO:0000256" key="4">
    <source>
        <dbReference type="ARBA" id="ARBA00004940"/>
    </source>
</evidence>
<comment type="cofactor">
    <cofactor evidence="3">
        <name>Zn(2+)</name>
        <dbReference type="ChEBI" id="CHEBI:29105"/>
    </cofactor>
</comment>
<proteinExistence type="inferred from homology"/>
<dbReference type="InterPro" id="IPR008179">
    <property type="entry name" value="HisE"/>
</dbReference>
<dbReference type="SUPFAM" id="SSF101386">
    <property type="entry name" value="all-alpha NTP pyrophosphatases"/>
    <property type="match status" value="1"/>
</dbReference>
<dbReference type="AlphaFoldDB" id="A0A0L6VEP2"/>
<evidence type="ECO:0000256" key="1">
    <source>
        <dbReference type="ARBA" id="ARBA00000024"/>
    </source>
</evidence>
<dbReference type="InterPro" id="IPR016298">
    <property type="entry name" value="Histidine_synth_trifunct"/>
</dbReference>
<dbReference type="FunFam" id="3.40.50.1980:FF:000050">
    <property type="entry name" value="Histidine biosynthesis trifunctional protein"/>
    <property type="match status" value="1"/>
</dbReference>
<evidence type="ECO:0000313" key="23">
    <source>
        <dbReference type="Proteomes" id="UP000037035"/>
    </source>
</evidence>
<dbReference type="PIRSF" id="PIRSF001257">
    <property type="entry name" value="His_trifunctional"/>
    <property type="match status" value="1"/>
</dbReference>
<evidence type="ECO:0000256" key="16">
    <source>
        <dbReference type="ARBA" id="ARBA00023102"/>
    </source>
</evidence>
<dbReference type="PANTHER" id="PTHR21256">
    <property type="entry name" value="HISTIDINOL DEHYDROGENASE HDH"/>
    <property type="match status" value="1"/>
</dbReference>
<evidence type="ECO:0000259" key="21">
    <source>
        <dbReference type="Pfam" id="PF01502"/>
    </source>
</evidence>
<dbReference type="GO" id="GO:0004635">
    <property type="term" value="F:phosphoribosyl-AMP cyclohydrolase activity"/>
    <property type="evidence" value="ECO:0007669"/>
    <property type="project" value="UniProtKB-UniRule"/>
</dbReference>
<evidence type="ECO:0000256" key="8">
    <source>
        <dbReference type="ARBA" id="ARBA00022605"/>
    </source>
</evidence>
<dbReference type="SUPFAM" id="SSF141734">
    <property type="entry name" value="HisI-like"/>
    <property type="match status" value="1"/>
</dbReference>
<comment type="pathway">
    <text evidence="5">Amino-acid biosynthesis; L-histidine biosynthesis; L-histidine from 5-phospho-alpha-D-ribose 1-diphosphate: step 3/9.</text>
</comment>
<dbReference type="GO" id="GO:0005524">
    <property type="term" value="F:ATP binding"/>
    <property type="evidence" value="ECO:0007669"/>
    <property type="project" value="UniProtKB-UniRule"/>
</dbReference>
<evidence type="ECO:0000256" key="14">
    <source>
        <dbReference type="ARBA" id="ARBA00023002"/>
    </source>
</evidence>
<dbReference type="InterPro" id="IPR038019">
    <property type="entry name" value="PRib_AMP_CycHydrolase_sf"/>
</dbReference>
<organism evidence="22 23">
    <name type="scientific">Puccinia sorghi</name>
    <dbReference type="NCBI Taxonomy" id="27349"/>
    <lineage>
        <taxon>Eukaryota</taxon>
        <taxon>Fungi</taxon>
        <taxon>Dikarya</taxon>
        <taxon>Basidiomycota</taxon>
        <taxon>Pucciniomycotina</taxon>
        <taxon>Pucciniomycetes</taxon>
        <taxon>Pucciniales</taxon>
        <taxon>Pucciniaceae</taxon>
        <taxon>Puccinia</taxon>
    </lineage>
</organism>
<dbReference type="GO" id="GO:0004399">
    <property type="term" value="F:histidinol dehydrogenase activity"/>
    <property type="evidence" value="ECO:0007669"/>
    <property type="project" value="UniProtKB-UniRule"/>
</dbReference>
<keyword evidence="8 19" id="KW-0028">Amino-acid biosynthesis</keyword>
<dbReference type="CDD" id="cd06572">
    <property type="entry name" value="Histidinol_dh"/>
    <property type="match status" value="1"/>
</dbReference>
<dbReference type="Gene3D" id="1.10.287.1080">
    <property type="entry name" value="MazG-like"/>
    <property type="match status" value="1"/>
</dbReference>
<feature type="domain" description="Phosphoribosyl-AMP cyclohydrolase" evidence="21">
    <location>
        <begin position="211"/>
        <end position="283"/>
    </location>
</feature>
<dbReference type="GO" id="GO:0004636">
    <property type="term" value="F:phosphoribosyl-ATP diphosphatase activity"/>
    <property type="evidence" value="ECO:0007669"/>
    <property type="project" value="UniProtKB-UniRule"/>
</dbReference>
<dbReference type="HAMAP" id="MF_01024">
    <property type="entry name" value="HisD"/>
    <property type="match status" value="1"/>
</dbReference>
<dbReference type="UniPathway" id="UPA00031">
    <property type="reaction ID" value="UER00007"/>
</dbReference>
<evidence type="ECO:0000256" key="10">
    <source>
        <dbReference type="ARBA" id="ARBA00022741"/>
    </source>
</evidence>
<dbReference type="GO" id="GO:0051287">
    <property type="term" value="F:NAD binding"/>
    <property type="evidence" value="ECO:0007669"/>
    <property type="project" value="UniProtKB-UniRule"/>
</dbReference>
<dbReference type="InterPro" id="IPR001692">
    <property type="entry name" value="Histidinol_DH_CS"/>
</dbReference>
<dbReference type="Pfam" id="PF01503">
    <property type="entry name" value="PRA-PH"/>
    <property type="match status" value="1"/>
</dbReference>
<dbReference type="Gene3D" id="1.20.5.1300">
    <property type="match status" value="1"/>
</dbReference>
<evidence type="ECO:0000313" key="22">
    <source>
        <dbReference type="EMBL" id="KNZ58575.1"/>
    </source>
</evidence>
<comment type="caution">
    <text evidence="22">The sequence shown here is derived from an EMBL/GenBank/DDBJ whole genome shotgun (WGS) entry which is preliminary data.</text>
</comment>
<protein>
    <recommendedName>
        <fullName evidence="19">Histidine biosynthesis trifunctional protein</fullName>
    </recommendedName>
    <domain>
        <recommendedName>
            <fullName evidence="19">Phosphoribosyl-AMP cyclohydrolase</fullName>
            <ecNumber evidence="19">3.5.4.19</ecNumber>
        </recommendedName>
    </domain>
    <domain>
        <recommendedName>
            <fullName evidence="19">Phosphoribosyl-ATP pyrophosphohydrolase</fullName>
            <ecNumber evidence="19">3.6.1.31</ecNumber>
        </recommendedName>
    </domain>
    <domain>
        <recommendedName>
            <fullName evidence="19">Histidinol dehydrogenase</fullName>
            <shortName evidence="19">HDH</shortName>
            <ecNumber evidence="19">1.1.1.23</ecNumber>
        </recommendedName>
    </domain>
</protein>
<evidence type="ECO:0000256" key="5">
    <source>
        <dbReference type="ARBA" id="ARBA00005169"/>
    </source>
</evidence>
<dbReference type="SUPFAM" id="SSF53720">
    <property type="entry name" value="ALDH-like"/>
    <property type="match status" value="1"/>
</dbReference>
<evidence type="ECO:0000256" key="9">
    <source>
        <dbReference type="ARBA" id="ARBA00022723"/>
    </source>
</evidence>
<comment type="similarity">
    <text evidence="7 19">In the C-terminal section; belongs to the histidinol dehydrogenase family.</text>
</comment>